<evidence type="ECO:0000313" key="2">
    <source>
        <dbReference type="Proteomes" id="UP000218263"/>
    </source>
</evidence>
<dbReference type="Pfam" id="PF12867">
    <property type="entry name" value="DinB_2"/>
    <property type="match status" value="1"/>
</dbReference>
<dbReference type="SUPFAM" id="SSF109854">
    <property type="entry name" value="DinB/YfiT-like putative metalloenzymes"/>
    <property type="match status" value="1"/>
</dbReference>
<evidence type="ECO:0000313" key="1">
    <source>
        <dbReference type="EMBL" id="BAU56174.1"/>
    </source>
</evidence>
<dbReference type="EMBL" id="AP017313">
    <property type="protein sequence ID" value="BAU56174.1"/>
    <property type="molecule type" value="Genomic_DNA"/>
</dbReference>
<dbReference type="RefSeq" id="WP_096354812.1">
    <property type="nucleotide sequence ID" value="NZ_AP017313.1"/>
</dbReference>
<dbReference type="InterPro" id="IPR034660">
    <property type="entry name" value="DinB/YfiT-like"/>
</dbReference>
<reference evidence="1 2" key="1">
    <citation type="submission" date="2015-12" db="EMBL/GenBank/DDBJ databases">
        <title>Genome sequence of Mucilaginibacter gotjawali.</title>
        <authorList>
            <person name="Lee J.S."/>
            <person name="Lee K.C."/>
            <person name="Kim K.K."/>
            <person name="Lee B.W."/>
        </authorList>
    </citation>
    <scope>NUCLEOTIDE SEQUENCE [LARGE SCALE GENOMIC DNA]</scope>
    <source>
        <strain evidence="1 2">SA3-7</strain>
    </source>
</reference>
<organism evidence="1 2">
    <name type="scientific">Mucilaginibacter gotjawali</name>
    <dbReference type="NCBI Taxonomy" id="1550579"/>
    <lineage>
        <taxon>Bacteria</taxon>
        <taxon>Pseudomonadati</taxon>
        <taxon>Bacteroidota</taxon>
        <taxon>Sphingobacteriia</taxon>
        <taxon>Sphingobacteriales</taxon>
        <taxon>Sphingobacteriaceae</taxon>
        <taxon>Mucilaginibacter</taxon>
    </lineage>
</organism>
<dbReference type="OrthoDB" id="1495892at2"/>
<dbReference type="AlphaFoldDB" id="A0A0X8X5U6"/>
<dbReference type="Gene3D" id="1.20.120.450">
    <property type="entry name" value="dinb family like domain"/>
    <property type="match status" value="1"/>
</dbReference>
<dbReference type="Proteomes" id="UP000218263">
    <property type="component" value="Chromosome"/>
</dbReference>
<dbReference type="InterPro" id="IPR024775">
    <property type="entry name" value="DinB-like"/>
</dbReference>
<accession>A0A0X8X5U6</accession>
<proteinExistence type="predicted"/>
<sequence length="176" mass="20125">MNINKERKAIDTALDNYRARLDLIPDEKFTETPPGGGWSYAEVYSHILQATLGSTIALERCCNNTCVPTTKKLTFLGMLMMTINRFPPVRVKVPEKVNAKMPALKISKEDAKNLVIKCRKRVDEITPQLKDALPASRHKHPRLGMLNAGQWVKFIRIHLLHHLKQLDRIEKKFKTG</sequence>
<keyword evidence="2" id="KW-1185">Reference proteome</keyword>
<dbReference type="KEGG" id="mgot:MgSA37_04371"/>
<gene>
    <name evidence="1" type="ORF">MgSA37_04371</name>
</gene>
<name>A0A0X8X5U6_9SPHI</name>
<protein>
    <submittedName>
        <fullName evidence="1">DinB superfamily protein</fullName>
    </submittedName>
</protein>